<dbReference type="KEGG" id="ark:D6B99_00100"/>
<name>A0A386HJV7_9BACT</name>
<protein>
    <recommendedName>
        <fullName evidence="4">GLPGLI family protein</fullName>
    </recommendedName>
</protein>
<evidence type="ECO:0000313" key="3">
    <source>
        <dbReference type="Proteomes" id="UP000266118"/>
    </source>
</evidence>
<gene>
    <name evidence="2" type="ORF">D6B99_00100</name>
</gene>
<dbReference type="AlphaFoldDB" id="A0A386HJV7"/>
<feature type="chain" id="PRO_5017282256" description="GLPGLI family protein" evidence="1">
    <location>
        <begin position="19"/>
        <end position="241"/>
    </location>
</feature>
<feature type="signal peptide" evidence="1">
    <location>
        <begin position="1"/>
        <end position="18"/>
    </location>
</feature>
<evidence type="ECO:0008006" key="4">
    <source>
        <dbReference type="Google" id="ProtNLM"/>
    </source>
</evidence>
<dbReference type="Proteomes" id="UP000266118">
    <property type="component" value="Chromosome"/>
</dbReference>
<reference evidence="2 3" key="1">
    <citation type="submission" date="2018-09" db="EMBL/GenBank/DDBJ databases">
        <title>Arachidicoccus sp. nov., a bacterium isolated from soil.</title>
        <authorList>
            <person name="Weon H.-Y."/>
            <person name="Kwon S.-W."/>
            <person name="Lee S.A."/>
        </authorList>
    </citation>
    <scope>NUCLEOTIDE SEQUENCE [LARGE SCALE GENOMIC DNA]</scope>
    <source>
        <strain evidence="2 3">KIS59-12</strain>
    </source>
</reference>
<sequence length="241" mass="27749">MRNFLLIVLFLISANVFAQQKDEYFVKNNGDTVFCKINNTAIYSSGLFKKKKPKNELTYTTQDVKGRTIINLDDVQGYKLKKQFYFYKIHLERFKSEDLYKTDSIYDFFPKVEGGYVKGGVAVLNKGNLRFYRIADVQNQYYVSNGFGGYTVIPNAYFVEVNDSGNAKELPTVTGKLFSKNNLDAWNILKSYCENDSKTVGLIENCIKQNKRCNDKNIEIIIGEFVGKRFKDAPKQKIKKS</sequence>
<keyword evidence="1" id="KW-0732">Signal</keyword>
<evidence type="ECO:0000313" key="2">
    <source>
        <dbReference type="EMBL" id="AYD46157.1"/>
    </source>
</evidence>
<accession>A0A386HJV7</accession>
<proteinExistence type="predicted"/>
<dbReference type="RefSeq" id="WP_119983884.1">
    <property type="nucleotide sequence ID" value="NZ_CP032489.1"/>
</dbReference>
<evidence type="ECO:0000256" key="1">
    <source>
        <dbReference type="SAM" id="SignalP"/>
    </source>
</evidence>
<organism evidence="2 3">
    <name type="scientific">Arachidicoccus soli</name>
    <dbReference type="NCBI Taxonomy" id="2341117"/>
    <lineage>
        <taxon>Bacteria</taxon>
        <taxon>Pseudomonadati</taxon>
        <taxon>Bacteroidota</taxon>
        <taxon>Chitinophagia</taxon>
        <taxon>Chitinophagales</taxon>
        <taxon>Chitinophagaceae</taxon>
        <taxon>Arachidicoccus</taxon>
    </lineage>
</organism>
<keyword evidence="3" id="KW-1185">Reference proteome</keyword>
<dbReference type="EMBL" id="CP032489">
    <property type="protein sequence ID" value="AYD46157.1"/>
    <property type="molecule type" value="Genomic_DNA"/>
</dbReference>